<name>A0A2J6PVF9_9HELO</name>
<dbReference type="AlphaFoldDB" id="A0A2J6PVF9"/>
<dbReference type="Proteomes" id="UP000235672">
    <property type="component" value="Unassembled WGS sequence"/>
</dbReference>
<accession>A0A2J6PVF9</accession>
<evidence type="ECO:0000313" key="2">
    <source>
        <dbReference type="Proteomes" id="UP000235672"/>
    </source>
</evidence>
<gene>
    <name evidence="1" type="ORF">NA56DRAFT_255394</name>
</gene>
<protein>
    <submittedName>
        <fullName evidence="1">Uncharacterized protein</fullName>
    </submittedName>
</protein>
<organism evidence="1 2">
    <name type="scientific">Hyaloscypha hepaticicola</name>
    <dbReference type="NCBI Taxonomy" id="2082293"/>
    <lineage>
        <taxon>Eukaryota</taxon>
        <taxon>Fungi</taxon>
        <taxon>Dikarya</taxon>
        <taxon>Ascomycota</taxon>
        <taxon>Pezizomycotina</taxon>
        <taxon>Leotiomycetes</taxon>
        <taxon>Helotiales</taxon>
        <taxon>Hyaloscyphaceae</taxon>
        <taxon>Hyaloscypha</taxon>
    </lineage>
</organism>
<sequence length="203" mass="23652">MLPFKVVLPEVLDLEYALQLQRDKTLCAVECDQRRYLIRAMLRVKDKKPPLVKNHLTRSANRATKTEKDLGARPRPNLLLLNINCRNAEFVLLKKIILIHFPVRFQIFSFLLPSASKRYYFPQRERFQPRNGFRFCIAKCLLMALTTDCSCSIKKSAIGYPPHFPIQNSLCVKTSCNGYTNIVLHQRFISFATPNCYRDRGRK</sequence>
<proteinExistence type="predicted"/>
<reference evidence="1 2" key="1">
    <citation type="submission" date="2016-05" db="EMBL/GenBank/DDBJ databases">
        <title>A degradative enzymes factory behind the ericoid mycorrhizal symbiosis.</title>
        <authorList>
            <consortium name="DOE Joint Genome Institute"/>
            <person name="Martino E."/>
            <person name="Morin E."/>
            <person name="Grelet G."/>
            <person name="Kuo A."/>
            <person name="Kohler A."/>
            <person name="Daghino S."/>
            <person name="Barry K."/>
            <person name="Choi C."/>
            <person name="Cichocki N."/>
            <person name="Clum A."/>
            <person name="Copeland A."/>
            <person name="Hainaut M."/>
            <person name="Haridas S."/>
            <person name="Labutti K."/>
            <person name="Lindquist E."/>
            <person name="Lipzen A."/>
            <person name="Khouja H.-R."/>
            <person name="Murat C."/>
            <person name="Ohm R."/>
            <person name="Olson A."/>
            <person name="Spatafora J."/>
            <person name="Veneault-Fourrey C."/>
            <person name="Henrissat B."/>
            <person name="Grigoriev I."/>
            <person name="Martin F."/>
            <person name="Perotto S."/>
        </authorList>
    </citation>
    <scope>NUCLEOTIDE SEQUENCE [LARGE SCALE GENOMIC DNA]</scope>
    <source>
        <strain evidence="1 2">UAMH 7357</strain>
    </source>
</reference>
<keyword evidence="2" id="KW-1185">Reference proteome</keyword>
<dbReference type="EMBL" id="KZ613496">
    <property type="protein sequence ID" value="PMD18000.1"/>
    <property type="molecule type" value="Genomic_DNA"/>
</dbReference>
<evidence type="ECO:0000313" key="1">
    <source>
        <dbReference type="EMBL" id="PMD18000.1"/>
    </source>
</evidence>